<evidence type="ECO:0000256" key="1">
    <source>
        <dbReference type="SAM" id="Phobius"/>
    </source>
</evidence>
<feature type="transmembrane region" description="Helical" evidence="1">
    <location>
        <begin position="180"/>
        <end position="200"/>
    </location>
</feature>
<organism evidence="2 3">
    <name type="scientific">Vibrio superstes NBRC 103154</name>
    <dbReference type="NCBI Taxonomy" id="1219062"/>
    <lineage>
        <taxon>Bacteria</taxon>
        <taxon>Pseudomonadati</taxon>
        <taxon>Pseudomonadota</taxon>
        <taxon>Gammaproteobacteria</taxon>
        <taxon>Vibrionales</taxon>
        <taxon>Vibrionaceae</taxon>
        <taxon>Vibrio</taxon>
    </lineage>
</organism>
<feature type="transmembrane region" description="Helical" evidence="1">
    <location>
        <begin position="130"/>
        <end position="149"/>
    </location>
</feature>
<dbReference type="AlphaFoldDB" id="A0A511QPY8"/>
<keyword evidence="1" id="KW-1133">Transmembrane helix</keyword>
<accession>A0A511QPY8</accession>
<evidence type="ECO:0000313" key="3">
    <source>
        <dbReference type="Proteomes" id="UP000321113"/>
    </source>
</evidence>
<dbReference type="Proteomes" id="UP000321113">
    <property type="component" value="Unassembled WGS sequence"/>
</dbReference>
<keyword evidence="1" id="KW-0812">Transmembrane</keyword>
<evidence type="ECO:0000313" key="2">
    <source>
        <dbReference type="EMBL" id="GEM78612.1"/>
    </source>
</evidence>
<feature type="transmembrane region" description="Helical" evidence="1">
    <location>
        <begin position="55"/>
        <end position="71"/>
    </location>
</feature>
<feature type="transmembrane region" description="Helical" evidence="1">
    <location>
        <begin position="30"/>
        <end position="49"/>
    </location>
</feature>
<feature type="transmembrane region" description="Helical" evidence="1">
    <location>
        <begin position="237"/>
        <end position="258"/>
    </location>
</feature>
<dbReference type="EMBL" id="BJXK01000003">
    <property type="protein sequence ID" value="GEM78612.1"/>
    <property type="molecule type" value="Genomic_DNA"/>
</dbReference>
<gene>
    <name evidence="2" type="ORF">VSU01S_08570</name>
</gene>
<name>A0A511QPY8_9VIBR</name>
<sequence>MAGISAGLVIVRCYEILGAEENPDAAFGKAIAIQMLTTAVLFMVLPAMVNLYDPSVFFITLGILVGLALLLKPLSAPFQQNDKLSGDIDFGVVFISLSAMAMVMLTHSAVWSTLSAYASTHHIEIQNQGLLFAVGTLFSVAGAMLATFPVAHQRKALILTIALVLQCLVVSTMLTGDDMYSFIVATCIFQLLWNLIVPLVMGTMASGRYGHVVIRFALAAQTFGAALGPLLLVPGWVLPEVLVFLFMTYLLISSTMMAQKTQ</sequence>
<dbReference type="SUPFAM" id="SSF103473">
    <property type="entry name" value="MFS general substrate transporter"/>
    <property type="match status" value="1"/>
</dbReference>
<reference evidence="2 3" key="1">
    <citation type="submission" date="2019-07" db="EMBL/GenBank/DDBJ databases">
        <title>Whole genome shotgun sequence of Vibrio superstes NBRC 103154.</title>
        <authorList>
            <person name="Hosoyama A."/>
            <person name="Uohara A."/>
            <person name="Ohji S."/>
            <person name="Ichikawa N."/>
        </authorList>
    </citation>
    <scope>NUCLEOTIDE SEQUENCE [LARGE SCALE GENOMIC DNA]</scope>
    <source>
        <strain evidence="2 3">NBRC 103154</strain>
    </source>
</reference>
<evidence type="ECO:0008006" key="4">
    <source>
        <dbReference type="Google" id="ProtNLM"/>
    </source>
</evidence>
<dbReference type="InterPro" id="IPR036259">
    <property type="entry name" value="MFS_trans_sf"/>
</dbReference>
<keyword evidence="1" id="KW-0472">Membrane</keyword>
<feature type="transmembrane region" description="Helical" evidence="1">
    <location>
        <begin position="92"/>
        <end position="110"/>
    </location>
</feature>
<keyword evidence="3" id="KW-1185">Reference proteome</keyword>
<proteinExistence type="predicted"/>
<comment type="caution">
    <text evidence="2">The sequence shown here is derived from an EMBL/GenBank/DDBJ whole genome shotgun (WGS) entry which is preliminary data.</text>
</comment>
<protein>
    <recommendedName>
        <fullName evidence="4">Major facilitator superfamily (MFS) profile domain-containing protein</fullName>
    </recommendedName>
</protein>
<feature type="transmembrane region" description="Helical" evidence="1">
    <location>
        <begin position="156"/>
        <end position="174"/>
    </location>
</feature>